<evidence type="ECO:0000313" key="3">
    <source>
        <dbReference type="Proteomes" id="UP001589587"/>
    </source>
</evidence>
<dbReference type="GeneID" id="93806118"/>
<dbReference type="Gene3D" id="3.10.450.50">
    <property type="match status" value="1"/>
</dbReference>
<dbReference type="InterPro" id="IPR027843">
    <property type="entry name" value="DUF4440"/>
</dbReference>
<organism evidence="2 3">
    <name type="scientific">Rhodococcus baikonurensis</name>
    <dbReference type="NCBI Taxonomy" id="172041"/>
    <lineage>
        <taxon>Bacteria</taxon>
        <taxon>Bacillati</taxon>
        <taxon>Actinomycetota</taxon>
        <taxon>Actinomycetes</taxon>
        <taxon>Mycobacteriales</taxon>
        <taxon>Nocardiaceae</taxon>
        <taxon>Rhodococcus</taxon>
        <taxon>Rhodococcus erythropolis group</taxon>
    </lineage>
</organism>
<dbReference type="Proteomes" id="UP001589587">
    <property type="component" value="Unassembled WGS sequence"/>
</dbReference>
<protein>
    <submittedName>
        <fullName evidence="2">DUF4440 domain-containing protein</fullName>
    </submittedName>
</protein>
<sequence>MTPGTDVGEVLALERELQTVECRRSSARVLALLAEDFVEIGASGSVWNVASTVESLRNEPIDEGIEVHNLTGRIIDDGYVLTQWDSVRGRRRARRTSLWRRTPIGWQLVHHQGTPLP</sequence>
<proteinExistence type="predicted"/>
<reference evidence="2 3" key="1">
    <citation type="submission" date="2024-09" db="EMBL/GenBank/DDBJ databases">
        <authorList>
            <person name="Sun Q."/>
            <person name="Mori K."/>
        </authorList>
    </citation>
    <scope>NUCLEOTIDE SEQUENCE [LARGE SCALE GENOMIC DNA]</scope>
    <source>
        <strain evidence="2 3">JCM 11411</strain>
    </source>
</reference>
<feature type="domain" description="DUF4440" evidence="1">
    <location>
        <begin position="10"/>
        <end position="108"/>
    </location>
</feature>
<dbReference type="InterPro" id="IPR032710">
    <property type="entry name" value="NTF2-like_dom_sf"/>
</dbReference>
<name>A0ABV5XGR2_9NOCA</name>
<accession>A0ABV5XGR2</accession>
<dbReference type="RefSeq" id="WP_124568051.1">
    <property type="nucleotide sequence ID" value="NZ_JBEUOO010000026.1"/>
</dbReference>
<comment type="caution">
    <text evidence="2">The sequence shown here is derived from an EMBL/GenBank/DDBJ whole genome shotgun (WGS) entry which is preliminary data.</text>
</comment>
<evidence type="ECO:0000313" key="2">
    <source>
        <dbReference type="EMBL" id="MFB9781201.1"/>
    </source>
</evidence>
<evidence type="ECO:0000259" key="1">
    <source>
        <dbReference type="Pfam" id="PF14534"/>
    </source>
</evidence>
<dbReference type="SUPFAM" id="SSF54427">
    <property type="entry name" value="NTF2-like"/>
    <property type="match status" value="1"/>
</dbReference>
<dbReference type="EMBL" id="JBHMAS010000034">
    <property type="protein sequence ID" value="MFB9781201.1"/>
    <property type="molecule type" value="Genomic_DNA"/>
</dbReference>
<keyword evidence="3" id="KW-1185">Reference proteome</keyword>
<gene>
    <name evidence="2" type="ORF">ACFFQ6_16015</name>
</gene>
<dbReference type="Pfam" id="PF14534">
    <property type="entry name" value="DUF4440"/>
    <property type="match status" value="1"/>
</dbReference>